<evidence type="ECO:0000256" key="1">
    <source>
        <dbReference type="SAM" id="Phobius"/>
    </source>
</evidence>
<evidence type="ECO:0000313" key="2">
    <source>
        <dbReference type="EMBL" id="MBC3795338.1"/>
    </source>
</evidence>
<dbReference type="Proteomes" id="UP000700732">
    <property type="component" value="Unassembled WGS sequence"/>
</dbReference>
<gene>
    <name evidence="2" type="ORF">FH603_5875</name>
</gene>
<accession>A0ABR6WFR5</accession>
<sequence length="43" mass="5055">MIAHLFRSVVLLLMIVLNYFVIMGIMVYLHTYINGLFIPSELR</sequence>
<keyword evidence="1" id="KW-1133">Transmembrane helix</keyword>
<keyword evidence="1" id="KW-0472">Membrane</keyword>
<protein>
    <submittedName>
        <fullName evidence="2">Uncharacterized protein</fullName>
    </submittedName>
</protein>
<organism evidence="2 3">
    <name type="scientific">Spirosoma utsteinense</name>
    <dbReference type="NCBI Taxonomy" id="2585773"/>
    <lineage>
        <taxon>Bacteria</taxon>
        <taxon>Pseudomonadati</taxon>
        <taxon>Bacteroidota</taxon>
        <taxon>Cytophagia</taxon>
        <taxon>Cytophagales</taxon>
        <taxon>Cytophagaceae</taxon>
        <taxon>Spirosoma</taxon>
    </lineage>
</organism>
<evidence type="ECO:0000313" key="3">
    <source>
        <dbReference type="Proteomes" id="UP000700732"/>
    </source>
</evidence>
<dbReference type="EMBL" id="VFIA01000122">
    <property type="protein sequence ID" value="MBC3795338.1"/>
    <property type="molecule type" value="Genomic_DNA"/>
</dbReference>
<keyword evidence="3" id="KW-1185">Reference proteome</keyword>
<name>A0ABR6WFR5_9BACT</name>
<proteinExistence type="predicted"/>
<comment type="caution">
    <text evidence="2">The sequence shown here is derived from an EMBL/GenBank/DDBJ whole genome shotgun (WGS) entry which is preliminary data.</text>
</comment>
<feature type="transmembrane region" description="Helical" evidence="1">
    <location>
        <begin position="9"/>
        <end position="33"/>
    </location>
</feature>
<reference evidence="2 3" key="1">
    <citation type="submission" date="2019-06" db="EMBL/GenBank/DDBJ databases">
        <title>Spirosoma utsteinense sp. nov. isolated from Antarctic ice-free soils.</title>
        <authorList>
            <person name="Tahon G."/>
        </authorList>
    </citation>
    <scope>NUCLEOTIDE SEQUENCE [LARGE SCALE GENOMIC DNA]</scope>
    <source>
        <strain evidence="2 3">LMG 31447</strain>
    </source>
</reference>
<keyword evidence="1" id="KW-0812">Transmembrane</keyword>